<dbReference type="EMBL" id="KN827250">
    <property type="protein sequence ID" value="KIK76888.1"/>
    <property type="molecule type" value="Genomic_DNA"/>
</dbReference>
<dbReference type="AlphaFoldDB" id="A0A0D0CNQ4"/>
<protein>
    <submittedName>
        <fullName evidence="2">Uncharacterized protein</fullName>
    </submittedName>
</protein>
<evidence type="ECO:0000313" key="2">
    <source>
        <dbReference type="EMBL" id="KIK76888.1"/>
    </source>
</evidence>
<sequence>MAVIAVNKILEEVRVKYLPGAKVPSLVITAEIQMFPIDQPPKSILKGKGVYPLECGGALEAGGSKVKGKQAPNGKQGGKDGKKGKKKKEKKEKKEKKKTERPAKGSDAGKESGTMGSELGGSAAGGDTGVGGAAEETRS</sequence>
<evidence type="ECO:0000313" key="3">
    <source>
        <dbReference type="Proteomes" id="UP000054538"/>
    </source>
</evidence>
<feature type="compositionally biased region" description="Gly residues" evidence="1">
    <location>
        <begin position="118"/>
        <end position="132"/>
    </location>
</feature>
<feature type="compositionally biased region" description="Basic residues" evidence="1">
    <location>
        <begin position="82"/>
        <end position="96"/>
    </location>
</feature>
<evidence type="ECO:0000256" key="1">
    <source>
        <dbReference type="SAM" id="MobiDB-lite"/>
    </source>
</evidence>
<feature type="compositionally biased region" description="Basic and acidic residues" evidence="1">
    <location>
        <begin position="97"/>
        <end position="110"/>
    </location>
</feature>
<reference evidence="3" key="2">
    <citation type="submission" date="2015-01" db="EMBL/GenBank/DDBJ databases">
        <title>Evolutionary Origins and Diversification of the Mycorrhizal Mutualists.</title>
        <authorList>
            <consortium name="DOE Joint Genome Institute"/>
            <consortium name="Mycorrhizal Genomics Consortium"/>
            <person name="Kohler A."/>
            <person name="Kuo A."/>
            <person name="Nagy L.G."/>
            <person name="Floudas D."/>
            <person name="Copeland A."/>
            <person name="Barry K.W."/>
            <person name="Cichocki N."/>
            <person name="Veneault-Fourrey C."/>
            <person name="LaButti K."/>
            <person name="Lindquist E.A."/>
            <person name="Lipzen A."/>
            <person name="Lundell T."/>
            <person name="Morin E."/>
            <person name="Murat C."/>
            <person name="Riley R."/>
            <person name="Ohm R."/>
            <person name="Sun H."/>
            <person name="Tunlid A."/>
            <person name="Henrissat B."/>
            <person name="Grigoriev I.V."/>
            <person name="Hibbett D.S."/>
            <person name="Martin F."/>
        </authorList>
    </citation>
    <scope>NUCLEOTIDE SEQUENCE [LARGE SCALE GENOMIC DNA]</scope>
    <source>
        <strain evidence="3">Ve08.2h10</strain>
    </source>
</reference>
<proteinExistence type="predicted"/>
<dbReference type="InParanoid" id="A0A0D0CNQ4"/>
<name>A0A0D0CNQ4_9AGAM</name>
<accession>A0A0D0CNQ4</accession>
<reference evidence="2 3" key="1">
    <citation type="submission" date="2014-04" db="EMBL/GenBank/DDBJ databases">
        <authorList>
            <consortium name="DOE Joint Genome Institute"/>
            <person name="Kuo A."/>
            <person name="Kohler A."/>
            <person name="Jargeat P."/>
            <person name="Nagy L.G."/>
            <person name="Floudas D."/>
            <person name="Copeland A."/>
            <person name="Barry K.W."/>
            <person name="Cichocki N."/>
            <person name="Veneault-Fourrey C."/>
            <person name="LaButti K."/>
            <person name="Lindquist E.A."/>
            <person name="Lipzen A."/>
            <person name="Lundell T."/>
            <person name="Morin E."/>
            <person name="Murat C."/>
            <person name="Sun H."/>
            <person name="Tunlid A."/>
            <person name="Henrissat B."/>
            <person name="Grigoriev I.V."/>
            <person name="Hibbett D.S."/>
            <person name="Martin F."/>
            <person name="Nordberg H.P."/>
            <person name="Cantor M.N."/>
            <person name="Hua S.X."/>
        </authorList>
    </citation>
    <scope>NUCLEOTIDE SEQUENCE [LARGE SCALE GENOMIC DNA]</scope>
    <source>
        <strain evidence="2 3">Ve08.2h10</strain>
    </source>
</reference>
<dbReference type="Proteomes" id="UP000054538">
    <property type="component" value="Unassembled WGS sequence"/>
</dbReference>
<gene>
    <name evidence="2" type="ORF">PAXRUDRAFT_17879</name>
</gene>
<dbReference type="HOGENOM" id="CLU_103856_0_0_1"/>
<keyword evidence="3" id="KW-1185">Reference proteome</keyword>
<feature type="region of interest" description="Disordered" evidence="1">
    <location>
        <begin position="61"/>
        <end position="139"/>
    </location>
</feature>
<organism evidence="2 3">
    <name type="scientific">Paxillus rubicundulus Ve08.2h10</name>
    <dbReference type="NCBI Taxonomy" id="930991"/>
    <lineage>
        <taxon>Eukaryota</taxon>
        <taxon>Fungi</taxon>
        <taxon>Dikarya</taxon>
        <taxon>Basidiomycota</taxon>
        <taxon>Agaricomycotina</taxon>
        <taxon>Agaricomycetes</taxon>
        <taxon>Agaricomycetidae</taxon>
        <taxon>Boletales</taxon>
        <taxon>Paxilineae</taxon>
        <taxon>Paxillaceae</taxon>
        <taxon>Paxillus</taxon>
    </lineage>
</organism>